<protein>
    <recommendedName>
        <fullName evidence="4">SPOR domain-containing protein</fullName>
    </recommendedName>
</protein>
<evidence type="ECO:0008006" key="4">
    <source>
        <dbReference type="Google" id="ProtNLM"/>
    </source>
</evidence>
<gene>
    <name evidence="2" type="ORF">GSD1FS_0226</name>
</gene>
<dbReference type="Proteomes" id="UP000487882">
    <property type="component" value="Unassembled WGS sequence"/>
</dbReference>
<comment type="caution">
    <text evidence="2">The sequence shown here is derived from an EMBL/GenBank/DDBJ whole genome shotgun (WGS) entry which is preliminary data.</text>
</comment>
<feature type="compositionally biased region" description="Polar residues" evidence="1">
    <location>
        <begin position="7"/>
        <end position="25"/>
    </location>
</feature>
<name>A0A7K1J302_9BIFI</name>
<keyword evidence="3" id="KW-1185">Reference proteome</keyword>
<evidence type="ECO:0000313" key="2">
    <source>
        <dbReference type="EMBL" id="MUH58930.1"/>
    </source>
</evidence>
<dbReference type="EMBL" id="WNLP01000001">
    <property type="protein sequence ID" value="MUH58930.1"/>
    <property type="molecule type" value="Genomic_DNA"/>
</dbReference>
<feature type="region of interest" description="Disordered" evidence="1">
    <location>
        <begin position="1"/>
        <end position="32"/>
    </location>
</feature>
<feature type="compositionally biased region" description="Basic and acidic residues" evidence="1">
    <location>
        <begin position="45"/>
        <end position="56"/>
    </location>
</feature>
<dbReference type="RefSeq" id="WP_155588004.1">
    <property type="nucleotide sequence ID" value="NZ_WNLP01000001.1"/>
</dbReference>
<feature type="compositionally biased region" description="Polar residues" evidence="1">
    <location>
        <begin position="57"/>
        <end position="68"/>
    </location>
</feature>
<proteinExistence type="predicted"/>
<accession>A0A7K1J302</accession>
<reference evidence="2 3" key="1">
    <citation type="submission" date="2019-09" db="EMBL/GenBank/DDBJ databases">
        <title>Bifidobacterium canis sp. nov., isolated from the digestive tract of German Shepherd dog puppy.</title>
        <authorList>
            <person name="Bunesova V."/>
        </authorList>
    </citation>
    <scope>NUCLEOTIDE SEQUENCE [LARGE SCALE GENOMIC DNA]</scope>
    <source>
        <strain evidence="2 3">GSD1FS</strain>
    </source>
</reference>
<dbReference type="AlphaFoldDB" id="A0A7K1J302"/>
<evidence type="ECO:0000313" key="3">
    <source>
        <dbReference type="Proteomes" id="UP000487882"/>
    </source>
</evidence>
<evidence type="ECO:0000256" key="1">
    <source>
        <dbReference type="SAM" id="MobiDB-lite"/>
    </source>
</evidence>
<sequence>MADTQEWYYNTVTGEVEQGPQSPMQNRLGPYKTREDAQKALEIAKKRNKKWDDQDRAWNSWNNDDSHK</sequence>
<organism evidence="2 3">
    <name type="scientific">Bifidobacterium canis</name>
    <dbReference type="NCBI Taxonomy" id="2610880"/>
    <lineage>
        <taxon>Bacteria</taxon>
        <taxon>Bacillati</taxon>
        <taxon>Actinomycetota</taxon>
        <taxon>Actinomycetes</taxon>
        <taxon>Bifidobacteriales</taxon>
        <taxon>Bifidobacteriaceae</taxon>
        <taxon>Bifidobacterium</taxon>
    </lineage>
</organism>
<feature type="region of interest" description="Disordered" evidence="1">
    <location>
        <begin position="45"/>
        <end position="68"/>
    </location>
</feature>